<dbReference type="EMBL" id="MN739162">
    <property type="protein sequence ID" value="QHS91513.1"/>
    <property type="molecule type" value="Genomic_DNA"/>
</dbReference>
<evidence type="ECO:0000256" key="2">
    <source>
        <dbReference type="ARBA" id="ARBA00022664"/>
    </source>
</evidence>
<dbReference type="AlphaFoldDB" id="A0A6C0BJK7"/>
<evidence type="ECO:0000256" key="3">
    <source>
        <dbReference type="ARBA" id="ARBA00022679"/>
    </source>
</evidence>
<comment type="subcellular location">
    <subcellularLocation>
        <location evidence="1">Virion</location>
    </subcellularLocation>
</comment>
<keyword evidence="5" id="KW-0067">ATP-binding</keyword>
<keyword evidence="7" id="KW-0804">Transcription</keyword>
<dbReference type="GO" id="GO:0005524">
    <property type="term" value="F:ATP binding"/>
    <property type="evidence" value="ECO:0007669"/>
    <property type="project" value="UniProtKB-KW"/>
</dbReference>
<evidence type="ECO:0000313" key="9">
    <source>
        <dbReference type="EMBL" id="QHS91513.1"/>
    </source>
</evidence>
<name>A0A6C0BJK7_9ZZZZ</name>
<reference evidence="9" key="1">
    <citation type="journal article" date="2020" name="Nature">
        <title>Giant virus diversity and host interactions through global metagenomics.</title>
        <authorList>
            <person name="Schulz F."/>
            <person name="Roux S."/>
            <person name="Paez-Espino D."/>
            <person name="Jungbluth S."/>
            <person name="Walsh D.A."/>
            <person name="Denef V.J."/>
            <person name="McMahon K.D."/>
            <person name="Konstantinidis K.T."/>
            <person name="Eloe-Fadrosh E.A."/>
            <person name="Kyrpides N.C."/>
            <person name="Woyke T."/>
        </authorList>
    </citation>
    <scope>NUCLEOTIDE SEQUENCE</scope>
    <source>
        <strain evidence="9">GVMAG-M-3300013006-15</strain>
    </source>
</reference>
<evidence type="ECO:0000256" key="6">
    <source>
        <dbReference type="ARBA" id="ARBA00022844"/>
    </source>
</evidence>
<evidence type="ECO:0000259" key="8">
    <source>
        <dbReference type="Pfam" id="PF19244"/>
    </source>
</evidence>
<sequence length="437" mass="50152">MDKISEAALIVQEYADEADKVRKSVTSLNKQATRIITIVETFLKEKKRVIYGGSAINALLPKELKFYDPVFDLPDYDFLTPDALTDCAILMEKYKIAGYTDVETRLGIHEGTYKVFVNYRPAADVTEIPKEIYERLHKKSRKKAGLYCAPPDWLRMAAYLELSRPIGDVTSRWKKVFTRLQLLNKVYPLKVEGCKDPDEKTRFPPKKRKQLHSIILKVVTDTRTLFAGAMMEGIYKALQEQTAETEKVLGKSLIKYDPRYVLLTETLDETTDYLAAEAKAEFPANDVEIRKFEAMGELLPERREIMFGGRRIATIFPTVACHAFYTMSISLPDDKRDSPYLVRVASIDTSIQILYAMWFGKLQKTVGMRILCVLQSLIDVDAHMRLDNPKNSKISLFPYTCLGHQPSLPELKKAHRERVLEKKESVKKYLESILEKD</sequence>
<evidence type="ECO:0000256" key="5">
    <source>
        <dbReference type="ARBA" id="ARBA00022840"/>
    </source>
</evidence>
<protein>
    <recommendedName>
        <fullName evidence="8">Poly(A) polymerase catalytic subunit domain-containing protein</fullName>
    </recommendedName>
</protein>
<dbReference type="Pfam" id="PF19244">
    <property type="entry name" value="Poly_A_pol_cat"/>
    <property type="match status" value="1"/>
</dbReference>
<keyword evidence="4" id="KW-0547">Nucleotide-binding</keyword>
<keyword evidence="2" id="KW-0507">mRNA processing</keyword>
<evidence type="ECO:0000256" key="7">
    <source>
        <dbReference type="ARBA" id="ARBA00023163"/>
    </source>
</evidence>
<dbReference type="GO" id="GO:0044423">
    <property type="term" value="C:virion component"/>
    <property type="evidence" value="ECO:0007669"/>
    <property type="project" value="UniProtKB-KW"/>
</dbReference>
<organism evidence="9">
    <name type="scientific">viral metagenome</name>
    <dbReference type="NCBI Taxonomy" id="1070528"/>
    <lineage>
        <taxon>unclassified sequences</taxon>
        <taxon>metagenomes</taxon>
        <taxon>organismal metagenomes</taxon>
    </lineage>
</organism>
<keyword evidence="6" id="KW-0946">Virion</keyword>
<evidence type="ECO:0000256" key="4">
    <source>
        <dbReference type="ARBA" id="ARBA00022741"/>
    </source>
</evidence>
<proteinExistence type="predicted"/>
<dbReference type="InterPro" id="IPR045355">
    <property type="entry name" value="PolyA_pol_cat_su"/>
</dbReference>
<accession>A0A6C0BJK7</accession>
<dbReference type="GO" id="GO:0006397">
    <property type="term" value="P:mRNA processing"/>
    <property type="evidence" value="ECO:0007669"/>
    <property type="project" value="UniProtKB-KW"/>
</dbReference>
<feature type="domain" description="Poly(A) polymerase catalytic subunit" evidence="8">
    <location>
        <begin position="38"/>
        <end position="167"/>
    </location>
</feature>
<keyword evidence="3" id="KW-0808">Transferase</keyword>
<evidence type="ECO:0000256" key="1">
    <source>
        <dbReference type="ARBA" id="ARBA00004328"/>
    </source>
</evidence>
<dbReference type="GO" id="GO:0016740">
    <property type="term" value="F:transferase activity"/>
    <property type="evidence" value="ECO:0007669"/>
    <property type="project" value="UniProtKB-KW"/>
</dbReference>